<comment type="subcellular location">
    <subcellularLocation>
        <location evidence="11">Cell membrane</location>
    </subcellularLocation>
    <subcellularLocation>
        <location evidence="1">Membrane</location>
        <topology evidence="1">Multi-pass membrane protein</topology>
    </subcellularLocation>
</comment>
<dbReference type="InterPro" id="IPR051014">
    <property type="entry name" value="Cation_Transport_ATPase_IB"/>
</dbReference>
<dbReference type="PROSITE" id="PS01229">
    <property type="entry name" value="COF_2"/>
    <property type="match status" value="1"/>
</dbReference>
<keyword evidence="14" id="KW-1185">Reference proteome</keyword>
<dbReference type="InterPro" id="IPR023214">
    <property type="entry name" value="HAD_sf"/>
</dbReference>
<dbReference type="Gene3D" id="3.40.50.1000">
    <property type="entry name" value="HAD superfamily/HAD-like"/>
    <property type="match status" value="1"/>
</dbReference>
<dbReference type="SFLD" id="SFLDG00002">
    <property type="entry name" value="C1.7:_P-type_atpase_like"/>
    <property type="match status" value="1"/>
</dbReference>
<evidence type="ECO:0000259" key="12">
    <source>
        <dbReference type="Pfam" id="PF00122"/>
    </source>
</evidence>
<feature type="domain" description="P-type ATPase A" evidence="12">
    <location>
        <begin position="197"/>
        <end position="294"/>
    </location>
</feature>
<dbReference type="Gene3D" id="3.30.70.100">
    <property type="match status" value="1"/>
</dbReference>
<dbReference type="SFLD" id="SFLDF00027">
    <property type="entry name" value="p-type_atpase"/>
    <property type="match status" value="1"/>
</dbReference>
<keyword evidence="6" id="KW-1278">Translocase</keyword>
<keyword evidence="8" id="KW-0472">Membrane</keyword>
<dbReference type="InterPro" id="IPR001757">
    <property type="entry name" value="P_typ_ATPase"/>
</dbReference>
<protein>
    <recommendedName>
        <fullName evidence="9">P-type Zn(2+) transporter</fullName>
        <ecNumber evidence="9">7.2.2.12</ecNumber>
    </recommendedName>
</protein>
<dbReference type="AlphaFoldDB" id="A0A4S4B4U0"/>
<dbReference type="GO" id="GO:0016887">
    <property type="term" value="F:ATP hydrolysis activity"/>
    <property type="evidence" value="ECO:0007669"/>
    <property type="project" value="InterPro"/>
</dbReference>
<dbReference type="Pfam" id="PF00122">
    <property type="entry name" value="E1-E2_ATPase"/>
    <property type="match status" value="1"/>
</dbReference>
<comment type="catalytic activity">
    <reaction evidence="10">
        <text>Zn(2+)(in) + ATP + H2O = Zn(2+)(out) + ADP + phosphate + H(+)</text>
        <dbReference type="Rhea" id="RHEA:20621"/>
        <dbReference type="ChEBI" id="CHEBI:15377"/>
        <dbReference type="ChEBI" id="CHEBI:15378"/>
        <dbReference type="ChEBI" id="CHEBI:29105"/>
        <dbReference type="ChEBI" id="CHEBI:30616"/>
        <dbReference type="ChEBI" id="CHEBI:43474"/>
        <dbReference type="ChEBI" id="CHEBI:456216"/>
        <dbReference type="EC" id="7.2.2.12"/>
    </reaction>
</comment>
<reference evidence="13 14" key="1">
    <citation type="submission" date="2019-04" db="EMBL/GenBank/DDBJ databases">
        <title>Azoarcus nasutitermitis sp. nov. isolated from termite nest.</title>
        <authorList>
            <person name="Lin S.-Y."/>
            <person name="Hameed A."/>
            <person name="Hsu Y.-H."/>
            <person name="Young C.-C."/>
        </authorList>
    </citation>
    <scope>NUCLEOTIDE SEQUENCE [LARGE SCALE GENOMIC DNA]</scope>
    <source>
        <strain evidence="13 14">CC-YHH838</strain>
    </source>
</reference>
<organism evidence="13 14">
    <name type="scientific">Pseudothauera nasutitermitis</name>
    <dbReference type="NCBI Taxonomy" id="2565930"/>
    <lineage>
        <taxon>Bacteria</taxon>
        <taxon>Pseudomonadati</taxon>
        <taxon>Pseudomonadota</taxon>
        <taxon>Betaproteobacteria</taxon>
        <taxon>Rhodocyclales</taxon>
        <taxon>Zoogloeaceae</taxon>
        <taxon>Pseudothauera</taxon>
    </lineage>
</organism>
<dbReference type="SFLD" id="SFLDS00003">
    <property type="entry name" value="Haloacid_Dehalogenase"/>
    <property type="match status" value="1"/>
</dbReference>
<dbReference type="InterPro" id="IPR036412">
    <property type="entry name" value="HAD-like_sf"/>
</dbReference>
<evidence type="ECO:0000256" key="4">
    <source>
        <dbReference type="ARBA" id="ARBA00022741"/>
    </source>
</evidence>
<dbReference type="Gene3D" id="3.40.1110.10">
    <property type="entry name" value="Calcium-transporting ATPase, cytoplasmic domain N"/>
    <property type="match status" value="1"/>
</dbReference>
<dbReference type="InterPro" id="IPR044492">
    <property type="entry name" value="P_typ_ATPase_HD_dom"/>
</dbReference>
<dbReference type="GO" id="GO:0046872">
    <property type="term" value="F:metal ion binding"/>
    <property type="evidence" value="ECO:0007669"/>
    <property type="project" value="UniProtKB-KW"/>
</dbReference>
<dbReference type="Proteomes" id="UP000308430">
    <property type="component" value="Unassembled WGS sequence"/>
</dbReference>
<dbReference type="EMBL" id="SSOC01000003">
    <property type="protein sequence ID" value="THF65944.1"/>
    <property type="molecule type" value="Genomic_DNA"/>
</dbReference>
<sequence>MAAGWVSALEPVHTTRGRVRWRYRCHPGTPREARVIERAVEGIEGVHKARLNPAARSLVVEFDPALTDAERIALGILRLTPVPQRNGAPRNDEVSAAPVALSAASLLASRTLNPALQAPVALGTAVPLFGEAVDDLLEKGVTSHVLEALAVAISIGRRDYLAANTTSFLLALGEYLEASIERRSDDLLKHLLKPADDAVWVERDGVEMQIDAAAVKVGDTVIAATGGMVPVDGTVLGGEALVNEAAMTGESVPVERRRGDRVLSGTLVEEGRLRIYAEHVGAQAAAARIADFVEQSLAVKSNTQLEAARMADRLVPMVLGLAGGTWLVSRDWQRVAAVLQADYSCALKLSTPVAFKAAMYEAGKAGMLIKGAKALERLAEADTFVFDKTGTLSTGKLEVTDSVAFKQGYSPEDLINLAASVEEHYFHPLALAVVEASRRLDNPRHFDHKEVEFIVAHGVASVIDGRRIVVGSRHFVEDDEGIPIDAHCVLIERLQREGKTLLYIGYGGELLGVLALRDSLRHNSAATIRRLRELGVKHVLMLTGDHPERASATAGELGLDEFHAGLLPEDKARILQELAARGARIAFVGDGVNDAPALSGAHVGISMHNGADVARLASDVALLEDDIARVADAKALALATRRLIDSNFKLTVGLNTSILSAAAFGWLKPIAASALHNGTTIAILLRALAGAGLPHAHRARSASAGARHGKG</sequence>
<evidence type="ECO:0000256" key="1">
    <source>
        <dbReference type="ARBA" id="ARBA00004141"/>
    </source>
</evidence>
<dbReference type="CDD" id="cd00371">
    <property type="entry name" value="HMA"/>
    <property type="match status" value="1"/>
</dbReference>
<dbReference type="InterPro" id="IPR023299">
    <property type="entry name" value="ATPase_P-typ_cyto_dom_N"/>
</dbReference>
<keyword evidence="4 11" id="KW-0547">Nucleotide-binding</keyword>
<accession>A0A4S4B4U0</accession>
<evidence type="ECO:0000256" key="6">
    <source>
        <dbReference type="ARBA" id="ARBA00022967"/>
    </source>
</evidence>
<dbReference type="PANTHER" id="PTHR48085:SF5">
    <property type="entry name" value="CADMIUM_ZINC-TRANSPORTING ATPASE HMA4-RELATED"/>
    <property type="match status" value="1"/>
</dbReference>
<keyword evidence="11" id="KW-1003">Cell membrane</keyword>
<dbReference type="InterPro" id="IPR036163">
    <property type="entry name" value="HMA_dom_sf"/>
</dbReference>
<dbReference type="InterPro" id="IPR027256">
    <property type="entry name" value="P-typ_ATPase_IB"/>
</dbReference>
<dbReference type="InterPro" id="IPR006121">
    <property type="entry name" value="HMA_dom"/>
</dbReference>
<dbReference type="GO" id="GO:0005524">
    <property type="term" value="F:ATP binding"/>
    <property type="evidence" value="ECO:0007669"/>
    <property type="project" value="UniProtKB-UniRule"/>
</dbReference>
<dbReference type="InterPro" id="IPR059000">
    <property type="entry name" value="ATPase_P-type_domA"/>
</dbReference>
<dbReference type="PRINTS" id="PR00119">
    <property type="entry name" value="CATATPASE"/>
</dbReference>
<dbReference type="SUPFAM" id="SSF81653">
    <property type="entry name" value="Calcium ATPase, transduction domain A"/>
    <property type="match status" value="1"/>
</dbReference>
<evidence type="ECO:0000313" key="14">
    <source>
        <dbReference type="Proteomes" id="UP000308430"/>
    </source>
</evidence>
<evidence type="ECO:0000256" key="2">
    <source>
        <dbReference type="ARBA" id="ARBA00006024"/>
    </source>
</evidence>
<comment type="caution">
    <text evidence="13">The sequence shown here is derived from an EMBL/GenBank/DDBJ whole genome shotgun (WGS) entry which is preliminary data.</text>
</comment>
<evidence type="ECO:0000256" key="7">
    <source>
        <dbReference type="ARBA" id="ARBA00022989"/>
    </source>
</evidence>
<dbReference type="GO" id="GO:0005886">
    <property type="term" value="C:plasma membrane"/>
    <property type="evidence" value="ECO:0007669"/>
    <property type="project" value="UniProtKB-SubCell"/>
</dbReference>
<gene>
    <name evidence="13" type="ORF">E6C76_07685</name>
</gene>
<evidence type="ECO:0000256" key="10">
    <source>
        <dbReference type="ARBA" id="ARBA00047308"/>
    </source>
</evidence>
<keyword evidence="7" id="KW-1133">Transmembrane helix</keyword>
<dbReference type="Gene3D" id="2.70.150.10">
    <property type="entry name" value="Calcium-transporting ATPase, cytoplasmic transduction domain A"/>
    <property type="match status" value="1"/>
</dbReference>
<proteinExistence type="inferred from homology"/>
<keyword evidence="5 11" id="KW-0067">ATP-binding</keyword>
<evidence type="ECO:0000256" key="3">
    <source>
        <dbReference type="ARBA" id="ARBA00022692"/>
    </source>
</evidence>
<keyword evidence="11" id="KW-0479">Metal-binding</keyword>
<dbReference type="GO" id="GO:0016463">
    <property type="term" value="F:P-type zinc transporter activity"/>
    <property type="evidence" value="ECO:0007669"/>
    <property type="project" value="UniProtKB-EC"/>
</dbReference>
<evidence type="ECO:0000256" key="5">
    <source>
        <dbReference type="ARBA" id="ARBA00022840"/>
    </source>
</evidence>
<dbReference type="InterPro" id="IPR008250">
    <property type="entry name" value="ATPase_P-typ_transduc_dom_A_sf"/>
</dbReference>
<evidence type="ECO:0000313" key="13">
    <source>
        <dbReference type="EMBL" id="THF65944.1"/>
    </source>
</evidence>
<dbReference type="CDD" id="cd07550">
    <property type="entry name" value="P-type_ATPase_HM"/>
    <property type="match status" value="1"/>
</dbReference>
<dbReference type="SUPFAM" id="SSF55008">
    <property type="entry name" value="HMA, heavy metal-associated domain"/>
    <property type="match status" value="1"/>
</dbReference>
<dbReference type="EC" id="7.2.2.12" evidence="9"/>
<keyword evidence="3" id="KW-0812">Transmembrane</keyword>
<dbReference type="PANTHER" id="PTHR48085">
    <property type="entry name" value="CADMIUM/ZINC-TRANSPORTING ATPASE HMA2-RELATED"/>
    <property type="match status" value="1"/>
</dbReference>
<evidence type="ECO:0000256" key="8">
    <source>
        <dbReference type="ARBA" id="ARBA00023136"/>
    </source>
</evidence>
<evidence type="ECO:0000256" key="11">
    <source>
        <dbReference type="RuleBase" id="RU362081"/>
    </source>
</evidence>
<dbReference type="SUPFAM" id="SSF56784">
    <property type="entry name" value="HAD-like"/>
    <property type="match status" value="1"/>
</dbReference>
<evidence type="ECO:0000256" key="9">
    <source>
        <dbReference type="ARBA" id="ARBA00039097"/>
    </source>
</evidence>
<dbReference type="NCBIfam" id="TIGR01525">
    <property type="entry name" value="ATPase-IB_hvy"/>
    <property type="match status" value="1"/>
</dbReference>
<name>A0A4S4B4U0_9RHOO</name>
<comment type="similarity">
    <text evidence="2 11">Belongs to the cation transport ATPase (P-type) (TC 3.A.3) family. Type IB subfamily.</text>
</comment>
<dbReference type="OrthoDB" id="8521954at2"/>
<dbReference type="NCBIfam" id="TIGR01494">
    <property type="entry name" value="ATPase_P-type"/>
    <property type="match status" value="1"/>
</dbReference>
<dbReference type="Pfam" id="PF00702">
    <property type="entry name" value="Hydrolase"/>
    <property type="match status" value="1"/>
</dbReference>